<protein>
    <submittedName>
        <fullName evidence="1">Uncharacterized protein</fullName>
    </submittedName>
</protein>
<keyword evidence="2" id="KW-1185">Reference proteome</keyword>
<evidence type="ECO:0000313" key="2">
    <source>
        <dbReference type="Proteomes" id="UP000594603"/>
    </source>
</evidence>
<sequence length="280" mass="33208">MMGNGETIYRYLDKAFVVNLLNSDEEAIEKLGIKITLLENLLKKDVKKYSTEQEKRECIEIYSNIINELRNVIYEYNLAKGINVTDEIYQDSVKPKLLYENNLIRGMEYMRTAFPPLDKDSLVDYLDNYTRLLCKHKKEDRYSHEVWFKTKMCLKYLDGILFGSDDSRDKTNYDSMTLENYLEFMLNENLIKNDPSRYVRYIKRYKVSHGQKNGEKENLFNSKKMLQESLENTIDPQQYKYEMDMKKNIVPKPKKLDGVISVAFIAIAIIVIILLFYYMV</sequence>
<name>A0ACD1BCX2_9CLOT</name>
<reference evidence="1" key="1">
    <citation type="submission" date="2020-04" db="EMBL/GenBank/DDBJ databases">
        <title>A novel bacterium ('Candidatus Sarcina troglodytae' sp. nov.) linked to a protracted, uniformly lethal epizootic among sanctuary western chimpanzees (Pan troglodytes verus) in Sierra Leone.</title>
        <authorList>
            <person name="Owens L.A."/>
            <person name="Colitti B."/>
            <person name="Hirji I."/>
            <person name="Pizaro A."/>
            <person name="Jaffe J.E."/>
            <person name="Moittie S."/>
            <person name="Bishop-Lilly K.A."/>
            <person name="Estrella L.A."/>
            <person name="Voegtly L.J."/>
            <person name="Kuhn J.H."/>
            <person name="Suen G."/>
            <person name="Deblois C.L."/>
            <person name="Dunn C."/>
            <person name="Juan-Salles C."/>
            <person name="Goldberg T.L."/>
        </authorList>
    </citation>
    <scope>NUCLEOTIDE SEQUENCE</scope>
    <source>
        <strain evidence="1">JB2</strain>
    </source>
</reference>
<organism evidence="1 2">
    <name type="scientific">Candidatus Sarcina troglodytae</name>
    <dbReference type="NCBI Taxonomy" id="2726954"/>
    <lineage>
        <taxon>Bacteria</taxon>
        <taxon>Bacillati</taxon>
        <taxon>Bacillota</taxon>
        <taxon>Clostridia</taxon>
        <taxon>Eubacteriales</taxon>
        <taxon>Clostridiaceae</taxon>
        <taxon>Sarcina</taxon>
    </lineage>
</organism>
<gene>
    <name evidence="1" type="ORF">HH195_04900</name>
</gene>
<accession>A0ACD1BCX2</accession>
<dbReference type="Proteomes" id="UP000594603">
    <property type="component" value="Chromosome"/>
</dbReference>
<dbReference type="EMBL" id="CP051754">
    <property type="protein sequence ID" value="QPJ85286.1"/>
    <property type="molecule type" value="Genomic_DNA"/>
</dbReference>
<evidence type="ECO:0000313" key="1">
    <source>
        <dbReference type="EMBL" id="QPJ85286.1"/>
    </source>
</evidence>
<proteinExistence type="predicted"/>